<dbReference type="RefSeq" id="WP_011198326.1">
    <property type="nucleotide sequence ID" value="NZ_CP023729.1"/>
</dbReference>
<protein>
    <submittedName>
        <fullName evidence="1">Uncharacterized protein</fullName>
    </submittedName>
</protein>
<evidence type="ECO:0000313" key="1">
    <source>
        <dbReference type="EMBL" id="QPR74011.1"/>
    </source>
</evidence>
<accession>A0AB37GUJ7</accession>
<dbReference type="GeneID" id="82855829"/>
<organism evidence="1 2">
    <name type="scientific">Bacillus licheniformis</name>
    <dbReference type="NCBI Taxonomy" id="1402"/>
    <lineage>
        <taxon>Bacteria</taxon>
        <taxon>Bacillati</taxon>
        <taxon>Bacillota</taxon>
        <taxon>Bacilli</taxon>
        <taxon>Bacillales</taxon>
        <taxon>Bacillaceae</taxon>
        <taxon>Bacillus</taxon>
    </lineage>
</organism>
<evidence type="ECO:0000313" key="2">
    <source>
        <dbReference type="Proteomes" id="UP000595038"/>
    </source>
</evidence>
<reference evidence="1 2" key="1">
    <citation type="submission" date="2020-12" db="EMBL/GenBank/DDBJ databases">
        <title>FDA dAtabase for Regulatory Grade micrObial Sequences (FDA-ARGOS): Supporting development and validation of Infectious Disease Dx tests.</title>
        <authorList>
            <person name="Nelson B."/>
            <person name="Plummer A."/>
            <person name="Tallon L."/>
            <person name="Sadzewicz L."/>
            <person name="Zhao X."/>
            <person name="Boylan J."/>
            <person name="Ott S."/>
            <person name="Bowen H."/>
            <person name="Vavikolanu K."/>
            <person name="Mehta A."/>
            <person name="Aluvathingal J."/>
            <person name="Nadendla S."/>
            <person name="Myers T."/>
            <person name="Yan Y."/>
            <person name="Sichtig H."/>
        </authorList>
    </citation>
    <scope>NUCLEOTIDE SEQUENCE [LARGE SCALE GENOMIC DNA]</scope>
    <source>
        <strain evidence="1 2">FDAARGOS_923</strain>
    </source>
</reference>
<dbReference type="Proteomes" id="UP000595038">
    <property type="component" value="Chromosome"/>
</dbReference>
<dbReference type="AlphaFoldDB" id="A0AB37GUJ7"/>
<proteinExistence type="predicted"/>
<name>A0AB37GUJ7_BACLI</name>
<sequence length="56" mass="6533">MTNKNIIVYSKKDGVNRLLSIDTNDLISLTKFIEDHYPKEKDFIYALVQGVEIKLF</sequence>
<dbReference type="EMBL" id="CP065647">
    <property type="protein sequence ID" value="QPR74011.1"/>
    <property type="molecule type" value="Genomic_DNA"/>
</dbReference>
<gene>
    <name evidence="1" type="ORF">I6G80_07025</name>
</gene>